<gene>
    <name evidence="1" type="ORF">DSM107010_67760</name>
</gene>
<keyword evidence="2" id="KW-1185">Reference proteome</keyword>
<accession>A0AB37UAA1</accession>
<evidence type="ECO:0000313" key="2">
    <source>
        <dbReference type="Proteomes" id="UP000282574"/>
    </source>
</evidence>
<organism evidence="1 2">
    <name type="scientific">Chroococcidiopsis cubana SAG 39.79</name>
    <dbReference type="NCBI Taxonomy" id="388085"/>
    <lineage>
        <taxon>Bacteria</taxon>
        <taxon>Bacillati</taxon>
        <taxon>Cyanobacteriota</taxon>
        <taxon>Cyanophyceae</taxon>
        <taxon>Chroococcidiopsidales</taxon>
        <taxon>Chroococcidiopsidaceae</taxon>
        <taxon>Chroococcidiopsis</taxon>
    </lineage>
</organism>
<proteinExistence type="predicted"/>
<comment type="caution">
    <text evidence="1">The sequence shown here is derived from an EMBL/GenBank/DDBJ whole genome shotgun (WGS) entry which is preliminary data.</text>
</comment>
<protein>
    <recommendedName>
        <fullName evidence="3">N-acetyltransferase domain-containing protein</fullName>
    </recommendedName>
</protein>
<dbReference type="RefSeq" id="WP_106166682.1">
    <property type="nucleotide sequence ID" value="NZ_JAVKZF010000010.1"/>
</dbReference>
<evidence type="ECO:0008006" key="3">
    <source>
        <dbReference type="Google" id="ProtNLM"/>
    </source>
</evidence>
<dbReference type="SUPFAM" id="SSF55729">
    <property type="entry name" value="Acyl-CoA N-acyltransferases (Nat)"/>
    <property type="match status" value="1"/>
</dbReference>
<sequence>MFSFVDRADYTIHQELEEWSRVANSNLSRAIEDNSPLRDRVQANAGMIALIQEGALLQPEDFRGMRDRDGNLQAGAIVTDIGEYIYVDFLATAPWNITGDEPRAVRRAATMLMAQIVRESIERGYGGRVVVDAVSGTADFYRRMGFIETEAGSTITPEMALTPEAAQDFLDELTGE</sequence>
<evidence type="ECO:0000313" key="1">
    <source>
        <dbReference type="EMBL" id="RUT00492.1"/>
    </source>
</evidence>
<dbReference type="Proteomes" id="UP000282574">
    <property type="component" value="Unassembled WGS sequence"/>
</dbReference>
<name>A0AB37UAA1_9CYAN</name>
<dbReference type="EMBL" id="RSCK01000145">
    <property type="protein sequence ID" value="RUT00492.1"/>
    <property type="molecule type" value="Genomic_DNA"/>
</dbReference>
<reference evidence="1 2" key="1">
    <citation type="journal article" date="2019" name="Genome Biol. Evol.">
        <title>Day and night: Metabolic profiles and evolutionary relationships of six axenic non-marine cyanobacteria.</title>
        <authorList>
            <person name="Will S.E."/>
            <person name="Henke P."/>
            <person name="Boedeker C."/>
            <person name="Huang S."/>
            <person name="Brinkmann H."/>
            <person name="Rohde M."/>
            <person name="Jarek M."/>
            <person name="Friedl T."/>
            <person name="Seufert S."/>
            <person name="Schumacher M."/>
            <person name="Overmann J."/>
            <person name="Neumann-Schaal M."/>
            <person name="Petersen J."/>
        </authorList>
    </citation>
    <scope>NUCLEOTIDE SEQUENCE [LARGE SCALE GENOMIC DNA]</scope>
    <source>
        <strain evidence="1 2">SAG 39.79</strain>
    </source>
</reference>
<dbReference type="InterPro" id="IPR016181">
    <property type="entry name" value="Acyl_CoA_acyltransferase"/>
</dbReference>
<dbReference type="AlphaFoldDB" id="A0AB37UAA1"/>